<dbReference type="InterPro" id="IPR051043">
    <property type="entry name" value="Sulfatase_Mod_Factor_Kinase"/>
</dbReference>
<feature type="domain" description="Sulfatase-modifying factor enzyme-like" evidence="1">
    <location>
        <begin position="1"/>
        <end position="216"/>
    </location>
</feature>
<sequence length="219" mass="24640">MVRIEAGTFTMGATAEMKDPWDNEKPTHRVTLTNDYYIGKYEVTQALWKAVMGNNPSKFKGDNLPVEWVCWDDCQEFISKLNRITGKTFRLPTEAEWEYAARGGNKSRGYQYSGSNNLSDVAWFMDNSGDETHAVGTKQPNELGIYDMSGNVWEWCQDRYGKYNSSSQVNPTGANSGSERVNRGGGWDYYAIGCRSSLRDSNTPSSYSRGLGLRLVLSE</sequence>
<proteinExistence type="predicted"/>
<dbReference type="GO" id="GO:0120147">
    <property type="term" value="F:formylglycine-generating oxidase activity"/>
    <property type="evidence" value="ECO:0007669"/>
    <property type="project" value="TreeGrafter"/>
</dbReference>
<dbReference type="Proteomes" id="UP000018072">
    <property type="component" value="Unassembled WGS sequence"/>
</dbReference>
<dbReference type="InterPro" id="IPR005532">
    <property type="entry name" value="SUMF_dom"/>
</dbReference>
<name>R7GSW9_9BACT</name>
<dbReference type="Gene3D" id="3.90.1580.10">
    <property type="entry name" value="paralog of FGE (formylglycine-generating enzyme)"/>
    <property type="match status" value="1"/>
</dbReference>
<protein>
    <recommendedName>
        <fullName evidence="1">Sulfatase-modifying factor enzyme-like domain-containing protein</fullName>
    </recommendedName>
</protein>
<dbReference type="PANTHER" id="PTHR23150:SF19">
    <property type="entry name" value="FORMYLGLYCINE-GENERATING ENZYME"/>
    <property type="match status" value="1"/>
</dbReference>
<reference evidence="2" key="1">
    <citation type="submission" date="2012-11" db="EMBL/GenBank/DDBJ databases">
        <title>Dependencies among metagenomic species, viruses, plasmids and units of genetic variation.</title>
        <authorList>
            <person name="Nielsen H.B."/>
            <person name="Almeida M."/>
            <person name="Juncker A.S."/>
            <person name="Rasmussen S."/>
            <person name="Li J."/>
            <person name="Sunagawa S."/>
            <person name="Plichta D."/>
            <person name="Gautier L."/>
            <person name="Le Chatelier E."/>
            <person name="Peletier E."/>
            <person name="Bonde I."/>
            <person name="Nielsen T."/>
            <person name="Manichanh C."/>
            <person name="Arumugam M."/>
            <person name="Batto J."/>
            <person name="Santos M.B.Q.D."/>
            <person name="Blom N."/>
            <person name="Borruel N."/>
            <person name="Burgdorf K.S."/>
            <person name="Boumezbeur F."/>
            <person name="Casellas F."/>
            <person name="Dore J."/>
            <person name="Guarner F."/>
            <person name="Hansen T."/>
            <person name="Hildebrand F."/>
            <person name="Kaas R.S."/>
            <person name="Kennedy S."/>
            <person name="Kristiansen K."/>
            <person name="Kultima J.R."/>
            <person name="Leonard P."/>
            <person name="Levenez F."/>
            <person name="Lund O."/>
            <person name="Moumen B."/>
            <person name="Le Paslier D."/>
            <person name="Pons N."/>
            <person name="Pedersen O."/>
            <person name="Prifti E."/>
            <person name="Qin J."/>
            <person name="Raes J."/>
            <person name="Tap J."/>
            <person name="Tims S."/>
            <person name="Ussery D.W."/>
            <person name="Yamada T."/>
            <person name="MetaHit consortium"/>
            <person name="Renault P."/>
            <person name="Sicheritz-Ponten T."/>
            <person name="Bork P."/>
            <person name="Wang J."/>
            <person name="Brunak S."/>
            <person name="Ehrlich S.D."/>
        </authorList>
    </citation>
    <scope>NUCLEOTIDE SEQUENCE [LARGE SCALE GENOMIC DNA]</scope>
</reference>
<dbReference type="Pfam" id="PF03781">
    <property type="entry name" value="FGE-sulfatase"/>
    <property type="match status" value="1"/>
</dbReference>
<accession>R7GSW9</accession>
<dbReference type="STRING" id="1263103.BN741_00714"/>
<organism evidence="2 3">
    <name type="scientific">Leyella stercorea CAG:629</name>
    <dbReference type="NCBI Taxonomy" id="1263103"/>
    <lineage>
        <taxon>Bacteria</taxon>
        <taxon>Pseudomonadati</taxon>
        <taxon>Bacteroidota</taxon>
        <taxon>Bacteroidia</taxon>
        <taxon>Bacteroidales</taxon>
        <taxon>Prevotellaceae</taxon>
        <taxon>Leyella</taxon>
    </lineage>
</organism>
<evidence type="ECO:0000313" key="2">
    <source>
        <dbReference type="EMBL" id="CDE30509.1"/>
    </source>
</evidence>
<dbReference type="AlphaFoldDB" id="R7GSW9"/>
<evidence type="ECO:0000259" key="1">
    <source>
        <dbReference type="Pfam" id="PF03781"/>
    </source>
</evidence>
<dbReference type="PANTHER" id="PTHR23150">
    <property type="entry name" value="SULFATASE MODIFYING FACTOR 1, 2"/>
    <property type="match status" value="1"/>
</dbReference>
<dbReference type="EMBL" id="CBIT010000052">
    <property type="protein sequence ID" value="CDE30509.1"/>
    <property type="molecule type" value="Genomic_DNA"/>
</dbReference>
<dbReference type="SUPFAM" id="SSF56436">
    <property type="entry name" value="C-type lectin-like"/>
    <property type="match status" value="1"/>
</dbReference>
<gene>
    <name evidence="2" type="ORF">BN741_00714</name>
</gene>
<dbReference type="InterPro" id="IPR016187">
    <property type="entry name" value="CTDL_fold"/>
</dbReference>
<evidence type="ECO:0000313" key="3">
    <source>
        <dbReference type="Proteomes" id="UP000018072"/>
    </source>
</evidence>
<comment type="caution">
    <text evidence="2">The sequence shown here is derived from an EMBL/GenBank/DDBJ whole genome shotgun (WGS) entry which is preliminary data.</text>
</comment>
<dbReference type="InterPro" id="IPR042095">
    <property type="entry name" value="SUMF_sf"/>
</dbReference>